<feature type="transmembrane region" description="Helical" evidence="24">
    <location>
        <begin position="108"/>
        <end position="128"/>
    </location>
</feature>
<keyword evidence="10 25" id="KW-0808">Transferase</keyword>
<evidence type="ECO:0000256" key="6">
    <source>
        <dbReference type="ARBA" id="ARBA00012487"/>
    </source>
</evidence>
<accession>A0AA96RHP5</accession>
<keyword evidence="26" id="KW-1185">Reference proteome</keyword>
<evidence type="ECO:0000256" key="16">
    <source>
        <dbReference type="ARBA" id="ARBA00023209"/>
    </source>
</evidence>
<evidence type="ECO:0000256" key="20">
    <source>
        <dbReference type="ARBA" id="ARBA00032253"/>
    </source>
</evidence>
<evidence type="ECO:0000256" key="19">
    <source>
        <dbReference type="ARBA" id="ARBA00031825"/>
    </source>
</evidence>
<dbReference type="GO" id="GO:0016024">
    <property type="term" value="P:CDP-diacylglycerol biosynthetic process"/>
    <property type="evidence" value="ECO:0007669"/>
    <property type="project" value="TreeGrafter"/>
</dbReference>
<keyword evidence="16" id="KW-0594">Phospholipid biosynthesis</keyword>
<evidence type="ECO:0000256" key="8">
    <source>
        <dbReference type="ARBA" id="ARBA00022475"/>
    </source>
</evidence>
<proteinExistence type="inferred from homology"/>
<comment type="catalytic activity">
    <reaction evidence="1">
        <text>a 1,2-diacyl-sn-glycero-3-phosphate + CTP + H(+) = a CDP-1,2-diacyl-sn-glycerol + diphosphate</text>
        <dbReference type="Rhea" id="RHEA:16229"/>
        <dbReference type="ChEBI" id="CHEBI:15378"/>
        <dbReference type="ChEBI" id="CHEBI:33019"/>
        <dbReference type="ChEBI" id="CHEBI:37563"/>
        <dbReference type="ChEBI" id="CHEBI:58332"/>
        <dbReference type="ChEBI" id="CHEBI:58608"/>
        <dbReference type="EC" id="2.7.7.41"/>
    </reaction>
</comment>
<dbReference type="RefSeq" id="WP_315607548.1">
    <property type="nucleotide sequence ID" value="NZ_CP130318.1"/>
</dbReference>
<dbReference type="EMBL" id="CP130318">
    <property type="protein sequence ID" value="WNQ13766.1"/>
    <property type="molecule type" value="Genomic_DNA"/>
</dbReference>
<feature type="transmembrane region" description="Helical" evidence="24">
    <location>
        <begin position="6"/>
        <end position="38"/>
    </location>
</feature>
<sequence length="265" mass="28631">MQKRLVTGIVAGAAFIGLLLLGGYWYGGLIALLALIGYNEYLRMNHLKHSVTVMLAGLAGLVCLIGPSLGLEWGSWLTLERLIWVLMFLLLSVTVISKNKVTLDQAALVLIGVVYIGLGFAYMIVTRMMEPHGLFWTLLIFLCIWSTDSGAYFTGRAIGKHPLWPAISPNKTVEGALGGVVISIIVAVCFHFGRPDLVSLGQAVVLGAVIAVVGQLGDLIQSAYKRVKGIKDTGTLLPGHGGVLDRVDSWLIVFPFLHLFSLLPH</sequence>
<feature type="transmembrane region" description="Helical" evidence="24">
    <location>
        <begin position="199"/>
        <end position="220"/>
    </location>
</feature>
<evidence type="ECO:0000256" key="22">
    <source>
        <dbReference type="ARBA" id="ARBA00032743"/>
    </source>
</evidence>
<evidence type="ECO:0000256" key="18">
    <source>
        <dbReference type="ARBA" id="ARBA00029893"/>
    </source>
</evidence>
<evidence type="ECO:0000256" key="11">
    <source>
        <dbReference type="ARBA" id="ARBA00022692"/>
    </source>
</evidence>
<evidence type="ECO:0000256" key="17">
    <source>
        <dbReference type="ARBA" id="ARBA00023264"/>
    </source>
</evidence>
<gene>
    <name evidence="25" type="ORF">MJA45_12335</name>
</gene>
<keyword evidence="9" id="KW-0444">Lipid biosynthesis</keyword>
<evidence type="ECO:0000256" key="12">
    <source>
        <dbReference type="ARBA" id="ARBA00022695"/>
    </source>
</evidence>
<keyword evidence="12 25" id="KW-0548">Nucleotidyltransferase</keyword>
<keyword evidence="14" id="KW-0443">Lipid metabolism</keyword>
<protein>
    <recommendedName>
        <fullName evidence="7">Phosphatidate cytidylyltransferase</fullName>
        <ecNumber evidence="6">2.7.7.41</ecNumber>
    </recommendedName>
    <alternativeName>
        <fullName evidence="20">CDP-DAG synthase</fullName>
    </alternativeName>
    <alternativeName>
        <fullName evidence="22">CDP-DG synthase</fullName>
    </alternativeName>
    <alternativeName>
        <fullName evidence="18">CDP-diacylglycerol synthase</fullName>
    </alternativeName>
    <alternativeName>
        <fullName evidence="21">CDP-diglyceride pyrophosphorylase</fullName>
    </alternativeName>
    <alternativeName>
        <fullName evidence="23">CDP-diglyceride synthase</fullName>
    </alternativeName>
    <alternativeName>
        <fullName evidence="19">CTP:phosphatidate cytidylyltransferase</fullName>
    </alternativeName>
</protein>
<dbReference type="Pfam" id="PF01148">
    <property type="entry name" value="CTP_transf_1"/>
    <property type="match status" value="1"/>
</dbReference>
<comment type="similarity">
    <text evidence="5">Belongs to the CDS family.</text>
</comment>
<evidence type="ECO:0000256" key="24">
    <source>
        <dbReference type="SAM" id="Phobius"/>
    </source>
</evidence>
<comment type="pathway">
    <text evidence="4">Lipid metabolism.</text>
</comment>
<feature type="transmembrane region" description="Helical" evidence="24">
    <location>
        <begin position="134"/>
        <end position="154"/>
    </location>
</feature>
<keyword evidence="11 24" id="KW-0812">Transmembrane</keyword>
<name>A0AA96RHP5_9BACL</name>
<dbReference type="PANTHER" id="PTHR46382">
    <property type="entry name" value="PHOSPHATIDATE CYTIDYLYLTRANSFERASE"/>
    <property type="match status" value="1"/>
</dbReference>
<feature type="transmembrane region" description="Helical" evidence="24">
    <location>
        <begin position="76"/>
        <end position="96"/>
    </location>
</feature>
<feature type="transmembrane region" description="Helical" evidence="24">
    <location>
        <begin position="50"/>
        <end position="70"/>
    </location>
</feature>
<keyword evidence="13 24" id="KW-1133">Transmembrane helix</keyword>
<dbReference type="PANTHER" id="PTHR46382:SF1">
    <property type="entry name" value="PHOSPHATIDATE CYTIDYLYLTRANSFERASE"/>
    <property type="match status" value="1"/>
</dbReference>
<evidence type="ECO:0000256" key="23">
    <source>
        <dbReference type="ARBA" id="ARBA00033406"/>
    </source>
</evidence>
<evidence type="ECO:0000256" key="7">
    <source>
        <dbReference type="ARBA" id="ARBA00019373"/>
    </source>
</evidence>
<evidence type="ECO:0000256" key="3">
    <source>
        <dbReference type="ARBA" id="ARBA00005119"/>
    </source>
</evidence>
<evidence type="ECO:0000256" key="5">
    <source>
        <dbReference type="ARBA" id="ARBA00010185"/>
    </source>
</evidence>
<keyword evidence="8" id="KW-1003">Cell membrane</keyword>
<comment type="pathway">
    <text evidence="3">Phospholipid metabolism; CDP-diacylglycerol biosynthesis; CDP-diacylglycerol from sn-glycerol 3-phosphate: step 3/3.</text>
</comment>
<comment type="subcellular location">
    <subcellularLocation>
        <location evidence="2">Cell membrane</location>
        <topology evidence="2">Multi-pass membrane protein</topology>
    </subcellularLocation>
</comment>
<dbReference type="AlphaFoldDB" id="A0AA96RHP5"/>
<evidence type="ECO:0000256" key="21">
    <source>
        <dbReference type="ARBA" id="ARBA00032396"/>
    </source>
</evidence>
<keyword evidence="17" id="KW-1208">Phospholipid metabolism</keyword>
<organism evidence="25 26">
    <name type="scientific">Paenibacillus aurantius</name>
    <dbReference type="NCBI Taxonomy" id="2918900"/>
    <lineage>
        <taxon>Bacteria</taxon>
        <taxon>Bacillati</taxon>
        <taxon>Bacillota</taxon>
        <taxon>Bacilli</taxon>
        <taxon>Bacillales</taxon>
        <taxon>Paenibacillaceae</taxon>
        <taxon>Paenibacillus</taxon>
    </lineage>
</organism>
<evidence type="ECO:0000256" key="1">
    <source>
        <dbReference type="ARBA" id="ARBA00001698"/>
    </source>
</evidence>
<evidence type="ECO:0000256" key="4">
    <source>
        <dbReference type="ARBA" id="ARBA00005189"/>
    </source>
</evidence>
<evidence type="ECO:0000313" key="25">
    <source>
        <dbReference type="EMBL" id="WNQ13766.1"/>
    </source>
</evidence>
<dbReference type="GO" id="GO:0004605">
    <property type="term" value="F:phosphatidate cytidylyltransferase activity"/>
    <property type="evidence" value="ECO:0007669"/>
    <property type="project" value="UniProtKB-EC"/>
</dbReference>
<evidence type="ECO:0000256" key="10">
    <source>
        <dbReference type="ARBA" id="ARBA00022679"/>
    </source>
</evidence>
<evidence type="ECO:0000256" key="9">
    <source>
        <dbReference type="ARBA" id="ARBA00022516"/>
    </source>
</evidence>
<dbReference type="Proteomes" id="UP001305702">
    <property type="component" value="Chromosome"/>
</dbReference>
<dbReference type="GO" id="GO:0005886">
    <property type="term" value="C:plasma membrane"/>
    <property type="evidence" value="ECO:0007669"/>
    <property type="project" value="UniProtKB-SubCell"/>
</dbReference>
<evidence type="ECO:0000256" key="14">
    <source>
        <dbReference type="ARBA" id="ARBA00023098"/>
    </source>
</evidence>
<evidence type="ECO:0000313" key="26">
    <source>
        <dbReference type="Proteomes" id="UP001305702"/>
    </source>
</evidence>
<evidence type="ECO:0000256" key="2">
    <source>
        <dbReference type="ARBA" id="ARBA00004651"/>
    </source>
</evidence>
<reference evidence="25 26" key="1">
    <citation type="submission" date="2022-02" db="EMBL/GenBank/DDBJ databases">
        <title>Paenibacillus sp. MBLB1776 Whole Genome Shotgun Sequencing.</title>
        <authorList>
            <person name="Hwang C.Y."/>
            <person name="Cho E.-S."/>
            <person name="Seo M.-J."/>
        </authorList>
    </citation>
    <scope>NUCLEOTIDE SEQUENCE [LARGE SCALE GENOMIC DNA]</scope>
    <source>
        <strain evidence="25 26">MBLB1776</strain>
    </source>
</reference>
<evidence type="ECO:0000256" key="13">
    <source>
        <dbReference type="ARBA" id="ARBA00022989"/>
    </source>
</evidence>
<dbReference type="EC" id="2.7.7.41" evidence="6"/>
<feature type="transmembrane region" description="Helical" evidence="24">
    <location>
        <begin position="175"/>
        <end position="193"/>
    </location>
</feature>
<keyword evidence="15 24" id="KW-0472">Membrane</keyword>
<dbReference type="KEGG" id="paun:MJA45_12335"/>
<evidence type="ECO:0000256" key="15">
    <source>
        <dbReference type="ARBA" id="ARBA00023136"/>
    </source>
</evidence>